<name>A0AAN9K973_CANGL</name>
<proteinExistence type="predicted"/>
<evidence type="ECO:0000256" key="1">
    <source>
        <dbReference type="ARBA" id="ARBA00023013"/>
    </source>
</evidence>
<keyword evidence="1" id="KW-0649">Protein kinase inhibitor</keyword>
<reference evidence="4 5" key="1">
    <citation type="submission" date="2024-01" db="EMBL/GenBank/DDBJ databases">
        <title>The genomes of 5 underutilized Papilionoideae crops provide insights into root nodulation and disease resistanc.</title>
        <authorList>
            <person name="Jiang F."/>
        </authorList>
    </citation>
    <scope>NUCLEOTIDE SEQUENCE [LARGE SCALE GENOMIC DNA]</scope>
    <source>
        <strain evidence="4">LVBAO_FW01</strain>
        <tissue evidence="4">Leaves</tissue>
    </source>
</reference>
<feature type="compositionally biased region" description="Basic and acidic residues" evidence="3">
    <location>
        <begin position="78"/>
        <end position="88"/>
    </location>
</feature>
<dbReference type="GO" id="GO:0005634">
    <property type="term" value="C:nucleus"/>
    <property type="evidence" value="ECO:0007669"/>
    <property type="project" value="TreeGrafter"/>
</dbReference>
<keyword evidence="2" id="KW-0131">Cell cycle</keyword>
<sequence>MLSGFLSFGFMDVSSNLQAFFRDVNDNLVTQASSREEKEVRWKQQLVQEQEDHQTDQQHNVGVPASLSNLKLEIPAFEKEEEREKDDSSNDGLKTPTSSEHKIPMNLPYPPAPKKPKPRPSTKRKSCGSQIVLDVSQEIESLFSTPFSVDIGSGGKNKKLKLGVTVNSYILVLSFSLLLDSDAIIALTLFVNGTESFVNGNREH</sequence>
<evidence type="ECO:0000313" key="4">
    <source>
        <dbReference type="EMBL" id="KAK7312473.1"/>
    </source>
</evidence>
<feature type="region of interest" description="Disordered" evidence="3">
    <location>
        <begin position="78"/>
        <end position="128"/>
    </location>
</feature>
<evidence type="ECO:0000256" key="3">
    <source>
        <dbReference type="SAM" id="MobiDB-lite"/>
    </source>
</evidence>
<evidence type="ECO:0000256" key="2">
    <source>
        <dbReference type="ARBA" id="ARBA00023306"/>
    </source>
</evidence>
<evidence type="ECO:0000313" key="5">
    <source>
        <dbReference type="Proteomes" id="UP001367508"/>
    </source>
</evidence>
<dbReference type="InterPro" id="IPR040389">
    <property type="entry name" value="SMR"/>
</dbReference>
<feature type="compositionally biased region" description="Basic residues" evidence="3">
    <location>
        <begin position="114"/>
        <end position="126"/>
    </location>
</feature>
<accession>A0AAN9K973</accession>
<protein>
    <submittedName>
        <fullName evidence="4">Uncharacterized protein</fullName>
    </submittedName>
</protein>
<comment type="caution">
    <text evidence="4">The sequence shown here is derived from an EMBL/GenBank/DDBJ whole genome shotgun (WGS) entry which is preliminary data.</text>
</comment>
<organism evidence="4 5">
    <name type="scientific">Canavalia gladiata</name>
    <name type="common">Sword bean</name>
    <name type="synonym">Dolichos gladiatus</name>
    <dbReference type="NCBI Taxonomy" id="3824"/>
    <lineage>
        <taxon>Eukaryota</taxon>
        <taxon>Viridiplantae</taxon>
        <taxon>Streptophyta</taxon>
        <taxon>Embryophyta</taxon>
        <taxon>Tracheophyta</taxon>
        <taxon>Spermatophyta</taxon>
        <taxon>Magnoliopsida</taxon>
        <taxon>eudicotyledons</taxon>
        <taxon>Gunneridae</taxon>
        <taxon>Pentapetalae</taxon>
        <taxon>rosids</taxon>
        <taxon>fabids</taxon>
        <taxon>Fabales</taxon>
        <taxon>Fabaceae</taxon>
        <taxon>Papilionoideae</taxon>
        <taxon>50 kb inversion clade</taxon>
        <taxon>NPAAA clade</taxon>
        <taxon>indigoferoid/millettioid clade</taxon>
        <taxon>Phaseoleae</taxon>
        <taxon>Canavalia</taxon>
    </lineage>
</organism>
<keyword evidence="5" id="KW-1185">Reference proteome</keyword>
<dbReference type="GO" id="GO:0004860">
    <property type="term" value="F:protein kinase inhibitor activity"/>
    <property type="evidence" value="ECO:0007669"/>
    <property type="project" value="UniProtKB-KW"/>
</dbReference>
<dbReference type="PANTHER" id="PTHR33142:SF66">
    <property type="entry name" value="CYCLIN-DEPENDENT PROTEIN KINASE INHIBITOR SMR3"/>
    <property type="match status" value="1"/>
</dbReference>
<gene>
    <name evidence="4" type="ORF">VNO77_36361</name>
</gene>
<dbReference type="EMBL" id="JAYMYQ010000009">
    <property type="protein sequence ID" value="KAK7312473.1"/>
    <property type="molecule type" value="Genomic_DNA"/>
</dbReference>
<feature type="region of interest" description="Disordered" evidence="3">
    <location>
        <begin position="32"/>
        <end position="65"/>
    </location>
</feature>
<dbReference type="GO" id="GO:0032875">
    <property type="term" value="P:regulation of DNA endoreduplication"/>
    <property type="evidence" value="ECO:0007669"/>
    <property type="project" value="InterPro"/>
</dbReference>
<dbReference type="Proteomes" id="UP001367508">
    <property type="component" value="Unassembled WGS sequence"/>
</dbReference>
<dbReference type="AlphaFoldDB" id="A0AAN9K973"/>
<dbReference type="PANTHER" id="PTHR33142">
    <property type="entry name" value="CYCLIN-DEPENDENT PROTEIN KINASE INHIBITOR SMR13"/>
    <property type="match status" value="1"/>
</dbReference>